<feature type="region of interest" description="Disordered" evidence="3">
    <location>
        <begin position="200"/>
        <end position="232"/>
    </location>
</feature>
<dbReference type="SUPFAM" id="SSF56672">
    <property type="entry name" value="DNA/RNA polymerases"/>
    <property type="match status" value="1"/>
</dbReference>
<dbReference type="InterPro" id="IPR001878">
    <property type="entry name" value="Znf_CCHC"/>
</dbReference>
<proteinExistence type="predicted"/>
<gene>
    <name evidence="5" type="ORF">SASPL_116414</name>
</gene>
<keyword evidence="2" id="KW-0479">Metal-binding</keyword>
<keyword evidence="1" id="KW-0064">Aspartyl protease</keyword>
<dbReference type="Pfam" id="PF14223">
    <property type="entry name" value="Retrotran_gag_2"/>
    <property type="match status" value="1"/>
</dbReference>
<comment type="caution">
    <text evidence="5">The sequence shown here is derived from an EMBL/GenBank/DDBJ whole genome shotgun (WGS) entry which is preliminary data.</text>
</comment>
<dbReference type="PROSITE" id="PS50158">
    <property type="entry name" value="ZF_CCHC"/>
    <property type="match status" value="1"/>
</dbReference>
<evidence type="ECO:0000256" key="1">
    <source>
        <dbReference type="ARBA" id="ARBA00022750"/>
    </source>
</evidence>
<keyword evidence="1" id="KW-0645">Protease</keyword>
<dbReference type="InterPro" id="IPR043502">
    <property type="entry name" value="DNA/RNA_pol_sf"/>
</dbReference>
<feature type="compositionally biased region" description="Polar residues" evidence="3">
    <location>
        <begin position="201"/>
        <end position="214"/>
    </location>
</feature>
<sequence>MKTLLASLDLWELVDEGYDEANENENLTAAQIKELKKTKQRDAAALSKIQQAVADSIFPRIMGAEKSNEAWEILQKEFGGDEKVRAIKLQTLRRDFENTKMKDNETLNQFHSSFIELTNQMRVYGEEISDQRMIEKILICLPKRFNAIVAVIEQTKDISKMSIYELMGSLKSYEERLLRQSEKPIESAFQSKLHLNAKSVGESSFSGGQQNRSGTYGRGRGQEKTKHGGRGFHKAENGKKCTHCGKSNHEYKDCWFKDKPKCHKCSRFGHLQKDCYANNQPQQQQHANFLEEKQSEEYMFYASQSKKQKDEDMWYLDSGCSNHMTGDESIFVSIDTSVNSQVKMGNGALVKAQGKGTISVDTKKGMKRISDVLLVPNLRQNLLSVGQLIEHGYTVHFEGNSCVILDKEGAKQIVAKIQMEKSRSFPLTFKYAENMAMKAQKSGLSIDETQQAPTVEDEGDGDEGADFSSPNDSSSNSDPSSQIDAYFIEQGFERSKSESTLYVKTQGTSTLIVALYVDDLLFCGDDEKMIHDFKIEMMKRYEMSDMGLLHHFLGMEIYQENDGVFICQRKYVENILKKFGMSDCNPTLIPLVVNEKMKKEDGEKKIDASIYRSMVGSLLYLCETRPDIMFACSMLSRFMNSPSQIHLGVAKRVLRYIKGTTNFGIKYVKGAQVNLQGYCDSDWAGCLDDMKSTTGYSFSLELLGVMEQHIKRENCS</sequence>
<dbReference type="PANTHER" id="PTHR11439:SF463">
    <property type="entry name" value="REVERSE TRANSCRIPTASE TY1_COPIA-TYPE DOMAIN-CONTAINING PROTEIN"/>
    <property type="match status" value="1"/>
</dbReference>
<keyword evidence="2" id="KW-0862">Zinc</keyword>
<dbReference type="PANTHER" id="PTHR11439">
    <property type="entry name" value="GAG-POL-RELATED RETROTRANSPOSON"/>
    <property type="match status" value="1"/>
</dbReference>
<reference evidence="5" key="1">
    <citation type="submission" date="2018-01" db="EMBL/GenBank/DDBJ databases">
        <authorList>
            <person name="Mao J.F."/>
        </authorList>
    </citation>
    <scope>NUCLEOTIDE SEQUENCE</scope>
    <source>
        <strain evidence="5">Huo1</strain>
        <tissue evidence="5">Leaf</tissue>
    </source>
</reference>
<dbReference type="EMBL" id="PNBA02000006">
    <property type="protein sequence ID" value="KAG6419902.1"/>
    <property type="molecule type" value="Genomic_DNA"/>
</dbReference>
<accession>A0A8X8XWB8</accession>
<feature type="domain" description="CCHC-type" evidence="4">
    <location>
        <begin position="261"/>
        <end position="275"/>
    </location>
</feature>
<reference evidence="5" key="2">
    <citation type="submission" date="2020-08" db="EMBL/GenBank/DDBJ databases">
        <title>Plant Genome Project.</title>
        <authorList>
            <person name="Zhang R.-G."/>
        </authorList>
    </citation>
    <scope>NUCLEOTIDE SEQUENCE</scope>
    <source>
        <strain evidence="5">Huo1</strain>
        <tissue evidence="5">Leaf</tissue>
    </source>
</reference>
<dbReference type="Pfam" id="PF22936">
    <property type="entry name" value="Pol_BBD"/>
    <property type="match status" value="1"/>
</dbReference>
<feature type="compositionally biased region" description="Low complexity" evidence="3">
    <location>
        <begin position="468"/>
        <end position="480"/>
    </location>
</feature>
<dbReference type="InterPro" id="IPR013103">
    <property type="entry name" value="RVT_2"/>
</dbReference>
<dbReference type="Gene3D" id="4.10.60.10">
    <property type="entry name" value="Zinc finger, CCHC-type"/>
    <property type="match status" value="1"/>
</dbReference>
<keyword evidence="6" id="KW-1185">Reference proteome</keyword>
<dbReference type="AlphaFoldDB" id="A0A8X8XWB8"/>
<feature type="compositionally biased region" description="Acidic residues" evidence="3">
    <location>
        <begin position="455"/>
        <end position="465"/>
    </location>
</feature>
<dbReference type="SMART" id="SM00343">
    <property type="entry name" value="ZnF_C2HC"/>
    <property type="match status" value="2"/>
</dbReference>
<evidence type="ECO:0000313" key="5">
    <source>
        <dbReference type="EMBL" id="KAG6419902.1"/>
    </source>
</evidence>
<dbReference type="InterPro" id="IPR036875">
    <property type="entry name" value="Znf_CCHC_sf"/>
</dbReference>
<dbReference type="InterPro" id="IPR054722">
    <property type="entry name" value="PolX-like_BBD"/>
</dbReference>
<evidence type="ECO:0000256" key="3">
    <source>
        <dbReference type="SAM" id="MobiDB-lite"/>
    </source>
</evidence>
<dbReference type="Pfam" id="PF07727">
    <property type="entry name" value="RVT_2"/>
    <property type="match status" value="1"/>
</dbReference>
<dbReference type="GO" id="GO:0004190">
    <property type="term" value="F:aspartic-type endopeptidase activity"/>
    <property type="evidence" value="ECO:0007669"/>
    <property type="project" value="UniProtKB-KW"/>
</dbReference>
<organism evidence="5">
    <name type="scientific">Salvia splendens</name>
    <name type="common">Scarlet sage</name>
    <dbReference type="NCBI Taxonomy" id="180675"/>
    <lineage>
        <taxon>Eukaryota</taxon>
        <taxon>Viridiplantae</taxon>
        <taxon>Streptophyta</taxon>
        <taxon>Embryophyta</taxon>
        <taxon>Tracheophyta</taxon>
        <taxon>Spermatophyta</taxon>
        <taxon>Magnoliopsida</taxon>
        <taxon>eudicotyledons</taxon>
        <taxon>Gunneridae</taxon>
        <taxon>Pentapetalae</taxon>
        <taxon>asterids</taxon>
        <taxon>lamiids</taxon>
        <taxon>Lamiales</taxon>
        <taxon>Lamiaceae</taxon>
        <taxon>Nepetoideae</taxon>
        <taxon>Mentheae</taxon>
        <taxon>Salviinae</taxon>
        <taxon>Salvia</taxon>
        <taxon>Salvia subgen. Calosphace</taxon>
        <taxon>core Calosphace</taxon>
    </lineage>
</organism>
<evidence type="ECO:0000256" key="2">
    <source>
        <dbReference type="PROSITE-ProRule" id="PRU00047"/>
    </source>
</evidence>
<dbReference type="GO" id="GO:0008270">
    <property type="term" value="F:zinc ion binding"/>
    <property type="evidence" value="ECO:0007669"/>
    <property type="project" value="UniProtKB-KW"/>
</dbReference>
<keyword evidence="1" id="KW-0378">Hydrolase</keyword>
<dbReference type="GO" id="GO:0003676">
    <property type="term" value="F:nucleic acid binding"/>
    <property type="evidence" value="ECO:0007669"/>
    <property type="project" value="InterPro"/>
</dbReference>
<protein>
    <recommendedName>
        <fullName evidence="4">CCHC-type domain-containing protein</fullName>
    </recommendedName>
</protein>
<name>A0A8X8XWB8_SALSN</name>
<evidence type="ECO:0000313" key="6">
    <source>
        <dbReference type="Proteomes" id="UP000298416"/>
    </source>
</evidence>
<keyword evidence="2" id="KW-0863">Zinc-finger</keyword>
<dbReference type="Proteomes" id="UP000298416">
    <property type="component" value="Unassembled WGS sequence"/>
</dbReference>
<dbReference type="SUPFAM" id="SSF57756">
    <property type="entry name" value="Retrovirus zinc finger-like domains"/>
    <property type="match status" value="1"/>
</dbReference>
<feature type="region of interest" description="Disordered" evidence="3">
    <location>
        <begin position="442"/>
        <end position="480"/>
    </location>
</feature>
<evidence type="ECO:0000259" key="4">
    <source>
        <dbReference type="PROSITE" id="PS50158"/>
    </source>
</evidence>